<feature type="region of interest" description="Disordered" evidence="1">
    <location>
        <begin position="64"/>
        <end position="101"/>
    </location>
</feature>
<protein>
    <submittedName>
        <fullName evidence="2">Uncharacterized protein</fullName>
    </submittedName>
</protein>
<evidence type="ECO:0000313" key="2">
    <source>
        <dbReference type="EMBL" id="KAJ7724892.1"/>
    </source>
</evidence>
<keyword evidence="3" id="KW-1185">Reference proteome</keyword>
<accession>A0AAD7HPL6</accession>
<organism evidence="2 3">
    <name type="scientific">Mycena metata</name>
    <dbReference type="NCBI Taxonomy" id="1033252"/>
    <lineage>
        <taxon>Eukaryota</taxon>
        <taxon>Fungi</taxon>
        <taxon>Dikarya</taxon>
        <taxon>Basidiomycota</taxon>
        <taxon>Agaricomycotina</taxon>
        <taxon>Agaricomycetes</taxon>
        <taxon>Agaricomycetidae</taxon>
        <taxon>Agaricales</taxon>
        <taxon>Marasmiineae</taxon>
        <taxon>Mycenaceae</taxon>
        <taxon>Mycena</taxon>
    </lineage>
</organism>
<dbReference type="AlphaFoldDB" id="A0AAD7HPL6"/>
<reference evidence="2" key="1">
    <citation type="submission" date="2023-03" db="EMBL/GenBank/DDBJ databases">
        <title>Massive genome expansion in bonnet fungi (Mycena s.s.) driven by repeated elements and novel gene families across ecological guilds.</title>
        <authorList>
            <consortium name="Lawrence Berkeley National Laboratory"/>
            <person name="Harder C.B."/>
            <person name="Miyauchi S."/>
            <person name="Viragh M."/>
            <person name="Kuo A."/>
            <person name="Thoen E."/>
            <person name="Andreopoulos B."/>
            <person name="Lu D."/>
            <person name="Skrede I."/>
            <person name="Drula E."/>
            <person name="Henrissat B."/>
            <person name="Morin E."/>
            <person name="Kohler A."/>
            <person name="Barry K."/>
            <person name="LaButti K."/>
            <person name="Morin E."/>
            <person name="Salamov A."/>
            <person name="Lipzen A."/>
            <person name="Mereny Z."/>
            <person name="Hegedus B."/>
            <person name="Baldrian P."/>
            <person name="Stursova M."/>
            <person name="Weitz H."/>
            <person name="Taylor A."/>
            <person name="Grigoriev I.V."/>
            <person name="Nagy L.G."/>
            <person name="Martin F."/>
            <person name="Kauserud H."/>
        </authorList>
    </citation>
    <scope>NUCLEOTIDE SEQUENCE</scope>
    <source>
        <strain evidence="2">CBHHK182m</strain>
    </source>
</reference>
<evidence type="ECO:0000256" key="1">
    <source>
        <dbReference type="SAM" id="MobiDB-lite"/>
    </source>
</evidence>
<feature type="region of interest" description="Disordered" evidence="1">
    <location>
        <begin position="220"/>
        <end position="256"/>
    </location>
</feature>
<name>A0AAD7HPL6_9AGAR</name>
<feature type="compositionally biased region" description="Polar residues" evidence="1">
    <location>
        <begin position="220"/>
        <end position="229"/>
    </location>
</feature>
<comment type="caution">
    <text evidence="2">The sequence shown here is derived from an EMBL/GenBank/DDBJ whole genome shotgun (WGS) entry which is preliminary data.</text>
</comment>
<dbReference type="Proteomes" id="UP001215598">
    <property type="component" value="Unassembled WGS sequence"/>
</dbReference>
<gene>
    <name evidence="2" type="ORF">B0H16DRAFT_1698506</name>
</gene>
<sequence>MSTAVSVSPEVSYNKAELKGLKKPGLVAMVKRQEAKWPGPDVYDAKATTVNRLRSVLVDPRYGFTKSITPPSQPPSPLLSEPPTSPPAENHQDIPEAPPSTRNVKLLIQDTRNSTKMAQTVPLVVLEQDESGPGEWRASLHDLVSRLQNSNAAITGPVRLLYKDPIDTEYWVPFVKVTEHTTSLEEASIEPALVSIPITCSLEIRVENVDLDSTHSNASASSVASTFDVNNPHAKPLEHARSRFSNKKSSKVKDDDDADTVWLREELKTLPGYQDFRDNQRKVQPNPGLVKSWGFIVNASETYFGTVSRVQGRKKMQQQSISNALRLGSSTLSEAKNAVRVIKKYGPGGTNPATEVIERLNAIDDPPEGAKELYPFLRKWEQDHKD</sequence>
<dbReference type="EMBL" id="JARKIB010000198">
    <property type="protein sequence ID" value="KAJ7724892.1"/>
    <property type="molecule type" value="Genomic_DNA"/>
</dbReference>
<evidence type="ECO:0000313" key="3">
    <source>
        <dbReference type="Proteomes" id="UP001215598"/>
    </source>
</evidence>
<proteinExistence type="predicted"/>